<comment type="caution">
    <text evidence="1">The sequence shown here is derived from an EMBL/GenBank/DDBJ whole genome shotgun (WGS) entry which is preliminary data.</text>
</comment>
<dbReference type="EMBL" id="QTUB01000001">
    <property type="protein sequence ID" value="REF26037.1"/>
    <property type="molecule type" value="Genomic_DNA"/>
</dbReference>
<organism evidence="1 2">
    <name type="scientific">Xenorhabdus cabanillasii</name>
    <dbReference type="NCBI Taxonomy" id="351673"/>
    <lineage>
        <taxon>Bacteria</taxon>
        <taxon>Pseudomonadati</taxon>
        <taxon>Pseudomonadota</taxon>
        <taxon>Gammaproteobacteria</taxon>
        <taxon>Enterobacterales</taxon>
        <taxon>Morganellaceae</taxon>
        <taxon>Xenorhabdus</taxon>
    </lineage>
</organism>
<evidence type="ECO:0000313" key="2">
    <source>
        <dbReference type="Proteomes" id="UP000256294"/>
    </source>
</evidence>
<sequence>MMSYKMKDNKTKSASSDYFYSASINGFFYRPPESRGAGAYPDDLKPVSDALYREIFAGQKNGKLIVAGVDGLPILKEIPPPTPEELQEKAEFEKRRLLKKAAENIGICQDALDLGIATEKEESTLAKWRLYRVLLNRVDCSTSPDIDWPEKPE</sequence>
<evidence type="ECO:0000313" key="1">
    <source>
        <dbReference type="EMBL" id="REF26037.1"/>
    </source>
</evidence>
<dbReference type="PANTHER" id="PTHR34413:SF2">
    <property type="entry name" value="PROPHAGE TAIL FIBER ASSEMBLY PROTEIN HOMOLOG TFAE-RELATED"/>
    <property type="match status" value="1"/>
</dbReference>
<dbReference type="Pfam" id="PF02413">
    <property type="entry name" value="Caudo_TAP"/>
    <property type="match status" value="1"/>
</dbReference>
<gene>
    <name evidence="1" type="ORF">BDD26_0596</name>
</gene>
<protein>
    <submittedName>
        <fullName evidence="1">Virus tail fiber assembly protein lambda gpK</fullName>
    </submittedName>
</protein>
<accession>A0A3D9U9Y7</accession>
<dbReference type="InterPro" id="IPR003458">
    <property type="entry name" value="Phage_T4_Gp38_tail_assem"/>
</dbReference>
<dbReference type="AlphaFoldDB" id="A0A3D9U9Y7"/>
<proteinExistence type="predicted"/>
<dbReference type="Proteomes" id="UP000256294">
    <property type="component" value="Unassembled WGS sequence"/>
</dbReference>
<name>A0A3D9U9Y7_9GAMM</name>
<dbReference type="InterPro" id="IPR051220">
    <property type="entry name" value="TFA_Chaperone"/>
</dbReference>
<keyword evidence="2" id="KW-1185">Reference proteome</keyword>
<reference evidence="1 2" key="1">
    <citation type="submission" date="2018-08" db="EMBL/GenBank/DDBJ databases">
        <title>Genomic Encyclopedia of Archaeal and Bacterial Type Strains, Phase II (KMG-II): from individual species to whole genera.</title>
        <authorList>
            <person name="Goeker M."/>
        </authorList>
    </citation>
    <scope>NUCLEOTIDE SEQUENCE [LARGE SCALE GENOMIC DNA]</scope>
    <source>
        <strain evidence="1 2">DSM 17905</strain>
    </source>
</reference>
<dbReference type="PANTHER" id="PTHR34413">
    <property type="entry name" value="PROPHAGE TAIL FIBER ASSEMBLY PROTEIN HOMOLOG TFAE-RELATED-RELATED"/>
    <property type="match status" value="1"/>
</dbReference>